<dbReference type="PANTHER" id="PTHR21461:SF83">
    <property type="entry name" value="GLYCOSYLTRANSFERASE FAMILY 92 PROTEIN"/>
    <property type="match status" value="1"/>
</dbReference>
<dbReference type="PROSITE" id="PS51257">
    <property type="entry name" value="PROKAR_LIPOPROTEIN"/>
    <property type="match status" value="1"/>
</dbReference>
<dbReference type="AlphaFoldDB" id="A0A6A4X7L1"/>
<evidence type="ECO:0000256" key="7">
    <source>
        <dbReference type="ARBA" id="ARBA00023136"/>
    </source>
</evidence>
<keyword evidence="5" id="KW-0812">Transmembrane</keyword>
<name>A0A6A4X7L1_AMPAM</name>
<dbReference type="GO" id="GO:0016020">
    <property type="term" value="C:membrane"/>
    <property type="evidence" value="ECO:0007669"/>
    <property type="project" value="UniProtKB-SubCell"/>
</dbReference>
<organism evidence="9 10">
    <name type="scientific">Amphibalanus amphitrite</name>
    <name type="common">Striped barnacle</name>
    <name type="synonym">Balanus amphitrite</name>
    <dbReference type="NCBI Taxonomy" id="1232801"/>
    <lineage>
        <taxon>Eukaryota</taxon>
        <taxon>Metazoa</taxon>
        <taxon>Ecdysozoa</taxon>
        <taxon>Arthropoda</taxon>
        <taxon>Crustacea</taxon>
        <taxon>Multicrustacea</taxon>
        <taxon>Cirripedia</taxon>
        <taxon>Thoracica</taxon>
        <taxon>Thoracicalcarea</taxon>
        <taxon>Balanomorpha</taxon>
        <taxon>Balanoidea</taxon>
        <taxon>Balanidae</taxon>
        <taxon>Amphibalaninae</taxon>
        <taxon>Amphibalanus</taxon>
    </lineage>
</organism>
<protein>
    <recommendedName>
        <fullName evidence="8">Glycosyltransferase family 92 protein</fullName>
        <ecNumber evidence="8">2.4.1.-</ecNumber>
    </recommendedName>
</protein>
<evidence type="ECO:0000313" key="9">
    <source>
        <dbReference type="EMBL" id="KAF0314223.1"/>
    </source>
</evidence>
<keyword evidence="7" id="KW-0472">Membrane</keyword>
<keyword evidence="3 8" id="KW-0328">Glycosyltransferase</keyword>
<dbReference type="Proteomes" id="UP000440578">
    <property type="component" value="Unassembled WGS sequence"/>
</dbReference>
<keyword evidence="6" id="KW-1133">Transmembrane helix</keyword>
<keyword evidence="4 8" id="KW-0808">Transferase</keyword>
<dbReference type="Pfam" id="PF01697">
    <property type="entry name" value="Glyco_transf_92"/>
    <property type="match status" value="1"/>
</dbReference>
<comment type="caution">
    <text evidence="9">The sequence shown here is derived from an EMBL/GenBank/DDBJ whole genome shotgun (WGS) entry which is preliminary data.</text>
</comment>
<evidence type="ECO:0000256" key="2">
    <source>
        <dbReference type="ARBA" id="ARBA00007647"/>
    </source>
</evidence>
<evidence type="ECO:0000256" key="4">
    <source>
        <dbReference type="ARBA" id="ARBA00022679"/>
    </source>
</evidence>
<dbReference type="InterPro" id="IPR008166">
    <property type="entry name" value="Glyco_transf_92"/>
</dbReference>
<comment type="similarity">
    <text evidence="2 8">Belongs to the glycosyltransferase 92 family.</text>
</comment>
<comment type="subcellular location">
    <subcellularLocation>
        <location evidence="1">Membrane</location>
        <topology evidence="1">Single-pass membrane protein</topology>
    </subcellularLocation>
</comment>
<dbReference type="EC" id="2.4.1.-" evidence="8"/>
<sequence length="579" mass="66755">MVRVSLPAAAMALCLPSAKLLRRQFVLLVVWSLACYGLYRFTGSERQARSAAPGQASPSRQILQQVPESTTDAVPLERLLELEPLVDTSPAQSERQALETVKRTVPNLPMDFWARRVMRTSRVNSTCARLPSLYDIKFNNIYWQVLETSNGTYNFYGAYYDNRPALAIGPLVRLLVMIDRLKPTLLTHCQMWFDQLPFPIIAPVIEYKYVWYEKWGNYEQGILQPYLMACQVPRQFRQMVPRAVTVVERPCDKSTVALKVVNNRPLPGQRRQDFAVCVKGLSFPDHDLSVRLVEWLETLRVLGAKKVFLYELEVHPNISKVLRYYQRQGLVEVTPLTLAGEQPNLSPLQRLYLSKMITNRRQSELVPYNDCFYRNLYRYEYVALLDTDEVIMPTAFNSWSELMASVVPRADHQAHLRGREIASYNARNVYFFDVQGHEHTWQPDIPRYMHMLQHVQRSRNYTKPGQYIKCFHRTDRVVALHNHFPLACLGGCLSYSISTSDAQLQHYRADCVGPLQKTCETEFRRDSVRDTSIWRYKQTLTARATHTLVQLGFLPAESERLTELLLSGRSAAPAAIVAR</sequence>
<dbReference type="PANTHER" id="PTHR21461">
    <property type="entry name" value="GLYCOSYLTRANSFERASE FAMILY 92 PROTEIN"/>
    <property type="match status" value="1"/>
</dbReference>
<evidence type="ECO:0000313" key="10">
    <source>
        <dbReference type="Proteomes" id="UP000440578"/>
    </source>
</evidence>
<dbReference type="GO" id="GO:0016757">
    <property type="term" value="F:glycosyltransferase activity"/>
    <property type="evidence" value="ECO:0007669"/>
    <property type="project" value="UniProtKB-UniRule"/>
</dbReference>
<proteinExistence type="inferred from homology"/>
<accession>A0A6A4X7L1</accession>
<evidence type="ECO:0000256" key="8">
    <source>
        <dbReference type="RuleBase" id="RU366017"/>
    </source>
</evidence>
<dbReference type="OrthoDB" id="2017643at2759"/>
<reference evidence="9 10" key="1">
    <citation type="submission" date="2019-07" db="EMBL/GenBank/DDBJ databases">
        <title>Draft genome assembly of a fouling barnacle, Amphibalanus amphitrite (Darwin, 1854): The first reference genome for Thecostraca.</title>
        <authorList>
            <person name="Kim W."/>
        </authorList>
    </citation>
    <scope>NUCLEOTIDE SEQUENCE [LARGE SCALE GENOMIC DNA]</scope>
    <source>
        <strain evidence="9">SNU_AA5</strain>
        <tissue evidence="9">Soma without cirri and trophi</tissue>
    </source>
</reference>
<evidence type="ECO:0000256" key="6">
    <source>
        <dbReference type="ARBA" id="ARBA00022989"/>
    </source>
</evidence>
<keyword evidence="10" id="KW-1185">Reference proteome</keyword>
<gene>
    <name evidence="9" type="ORF">FJT64_015327</name>
</gene>
<evidence type="ECO:0000256" key="3">
    <source>
        <dbReference type="ARBA" id="ARBA00022676"/>
    </source>
</evidence>
<evidence type="ECO:0000256" key="5">
    <source>
        <dbReference type="ARBA" id="ARBA00022692"/>
    </source>
</evidence>
<dbReference type="EMBL" id="VIIS01000039">
    <property type="protein sequence ID" value="KAF0314223.1"/>
    <property type="molecule type" value="Genomic_DNA"/>
</dbReference>
<evidence type="ECO:0000256" key="1">
    <source>
        <dbReference type="ARBA" id="ARBA00004167"/>
    </source>
</evidence>
<dbReference type="GO" id="GO:0005737">
    <property type="term" value="C:cytoplasm"/>
    <property type="evidence" value="ECO:0007669"/>
    <property type="project" value="TreeGrafter"/>
</dbReference>